<protein>
    <submittedName>
        <fullName evidence="10">Family 43 glycosylhydrolase</fullName>
    </submittedName>
</protein>
<feature type="signal peptide" evidence="8">
    <location>
        <begin position="1"/>
        <end position="18"/>
    </location>
</feature>
<evidence type="ECO:0000256" key="6">
    <source>
        <dbReference type="ARBA" id="ARBA00023277"/>
    </source>
</evidence>
<evidence type="ECO:0000256" key="2">
    <source>
        <dbReference type="ARBA" id="ARBA00022651"/>
    </source>
</evidence>
<gene>
    <name evidence="10" type="ORF">ACFS6H_19090</name>
</gene>
<feature type="domain" description="F5/8 type C" evidence="9">
    <location>
        <begin position="323"/>
        <end position="459"/>
    </location>
</feature>
<keyword evidence="7" id="KW-0326">Glycosidase</keyword>
<comment type="caution">
    <text evidence="10">The sequence shown here is derived from an EMBL/GenBank/DDBJ whole genome shotgun (WGS) entry which is preliminary data.</text>
</comment>
<dbReference type="SMART" id="SM00560">
    <property type="entry name" value="LamGL"/>
    <property type="match status" value="1"/>
</dbReference>
<dbReference type="SUPFAM" id="SSF75005">
    <property type="entry name" value="Arabinanase/levansucrase/invertase"/>
    <property type="match status" value="1"/>
</dbReference>
<dbReference type="SUPFAM" id="SSF49785">
    <property type="entry name" value="Galactose-binding domain-like"/>
    <property type="match status" value="1"/>
</dbReference>
<dbReference type="Pfam" id="PF04616">
    <property type="entry name" value="Glyco_hydro_43"/>
    <property type="match status" value="1"/>
</dbReference>
<dbReference type="InterPro" id="IPR006558">
    <property type="entry name" value="LamG-like"/>
</dbReference>
<dbReference type="EMBL" id="JBHUOZ010000003">
    <property type="protein sequence ID" value="MFD2921833.1"/>
    <property type="molecule type" value="Genomic_DNA"/>
</dbReference>
<dbReference type="PROSITE" id="PS50022">
    <property type="entry name" value="FA58C_3"/>
    <property type="match status" value="1"/>
</dbReference>
<dbReference type="RefSeq" id="WP_386102907.1">
    <property type="nucleotide sequence ID" value="NZ_JBHUOZ010000003.1"/>
</dbReference>
<dbReference type="InterPro" id="IPR052176">
    <property type="entry name" value="Glycosyl_Hydrlase_43_Enz"/>
</dbReference>
<reference evidence="11" key="1">
    <citation type="journal article" date="2019" name="Int. J. Syst. Evol. Microbiol.">
        <title>The Global Catalogue of Microorganisms (GCM) 10K type strain sequencing project: providing services to taxonomists for standard genome sequencing and annotation.</title>
        <authorList>
            <consortium name="The Broad Institute Genomics Platform"/>
            <consortium name="The Broad Institute Genome Sequencing Center for Infectious Disease"/>
            <person name="Wu L."/>
            <person name="Ma J."/>
        </authorList>
    </citation>
    <scope>NUCLEOTIDE SEQUENCE [LARGE SCALE GENOMIC DNA]</scope>
    <source>
        <strain evidence="11">KCTC 23299</strain>
    </source>
</reference>
<organism evidence="10 11">
    <name type="scientific">Terrimonas rubra</name>
    <dbReference type="NCBI Taxonomy" id="1035890"/>
    <lineage>
        <taxon>Bacteria</taxon>
        <taxon>Pseudomonadati</taxon>
        <taxon>Bacteroidota</taxon>
        <taxon>Chitinophagia</taxon>
        <taxon>Chitinophagales</taxon>
        <taxon>Chitinophagaceae</taxon>
        <taxon>Terrimonas</taxon>
    </lineage>
</organism>
<dbReference type="PANTHER" id="PTHR43772:SF2">
    <property type="entry name" value="PUTATIVE (AFU_ORTHOLOGUE AFUA_2G04480)-RELATED"/>
    <property type="match status" value="1"/>
</dbReference>
<sequence length="1202" mass="133586">MRSVILFCCGICSLITSAQTLPDHQQPGKGNPVIPGYFADPTIKQIGDTYYLYATTDGNGGGLGPSQVWTSKDFVNWKIQPMNWPNTHWYWAPDMTKGYDGRYYLYYSQPVELYGAVANSPVGPWTPLLPGGKAMVPNYMIPGVITLDGQTFTDDDGKIYMYWGTWGIYPDHGCAVGLLNKDMTTFEKTALIPNTVAKDFFEAPYMFKRKGVYYMMYSSGHCEDHTYRVQYVKSTKGPMGPFEYPKHNPILVTNDDGTIHGPGHHSILQKGEDYYIVYHRHNNPHSGGGFHRQVAIDKIEFDANGDIKNIVPTHEGAGWLGTNTIPQKDIAFGKPVIASSYYNDDFRPSFAVDNNNGTLWRAADNGKAAWLQIDLGNTMPVQTIHTQFEYPTYYYQYKIEYSVDSINWSLFADRSANLQWGSPFIDKGKATARYIRLHINHTQLAGLAPAVWNIKVFSEANVGGEEILSEPQKATAPVMPQGLLVDINANEPDNETAVTKLVNKGKLQGAFNLQQGKAYTGMIDGKQGIWVNGATTFLSDFKVPASLSGNSSFTVAAWLYNPDISRYEPFLSWSQGNQDLTRAVFGYGADKGQGAIAHGAWPDVAYKNLPAAGQWQQITYTFDGYWERIYVNGKEVQAAQKMLFVKAGEYFSLGGLVQAGQFFSGALHRLQVYDQSLTAVEVQNLFQQPTANNIAVDYHTASLPYGNLTQWKNNGFTAGEIILKGDHQVKEHHSRLALVSAAIPEIISTTAGRQLQNYDALTIEMELSPISKKSAWLKLLPKDAVPGKWYHLTAVQDKTHTRFFVNGEFQLVTGETIAAKFNELFSKEKLTEVAVINIGLGTPQRYSFNTKNKATDNTVAITRLTVYNETLSPATIKQHYQNRVQTTNEALTRSKAVFDVKPVNVNGNTVFMRAAMPAVPVEGLSYLFMEPNSNWQSGWQSQPYVFFEQEGHSVNAFTVMTKDRYGNISQASLPVAVSAHGLKIKPTSFTTAQPADWSKSFTSNDFWSGLIHAPADSILLKAYAGNDSVFLGSAASKWDGSAPIGPFIYKEVKGDFLLQAEIADLSGLQDKKASANEVGLMVRSSTGKGRRTEQLLQNTVLTGWNIGNISTDLKQGQRLQENRGNGWSFHRYLQILKQGDYFYMRSSADGKTWSDMPGSPFLRKDMAAQESLQVGLFQASNNNLNGYGYGVFKNIQLIQLSR</sequence>
<dbReference type="InterPro" id="IPR006710">
    <property type="entry name" value="Glyco_hydro_43"/>
</dbReference>
<evidence type="ECO:0000256" key="4">
    <source>
        <dbReference type="ARBA" id="ARBA00022801"/>
    </source>
</evidence>
<evidence type="ECO:0000256" key="8">
    <source>
        <dbReference type="SAM" id="SignalP"/>
    </source>
</evidence>
<keyword evidence="11" id="KW-1185">Reference proteome</keyword>
<dbReference type="CDD" id="cd18608">
    <property type="entry name" value="GH43_F5-8_typeC-like"/>
    <property type="match status" value="1"/>
</dbReference>
<dbReference type="InterPro" id="IPR013320">
    <property type="entry name" value="ConA-like_dom_sf"/>
</dbReference>
<dbReference type="PANTHER" id="PTHR43772">
    <property type="entry name" value="ENDO-1,4-BETA-XYLANASE"/>
    <property type="match status" value="1"/>
</dbReference>
<dbReference type="Gene3D" id="2.60.120.260">
    <property type="entry name" value="Galactose-binding domain-like"/>
    <property type="match status" value="1"/>
</dbReference>
<dbReference type="Proteomes" id="UP001597511">
    <property type="component" value="Unassembled WGS sequence"/>
</dbReference>
<keyword evidence="5" id="KW-1015">Disulfide bond</keyword>
<evidence type="ECO:0000256" key="7">
    <source>
        <dbReference type="ARBA" id="ARBA00023295"/>
    </source>
</evidence>
<evidence type="ECO:0000256" key="3">
    <source>
        <dbReference type="ARBA" id="ARBA00022729"/>
    </source>
</evidence>
<feature type="chain" id="PRO_5045616129" evidence="8">
    <location>
        <begin position="19"/>
        <end position="1202"/>
    </location>
</feature>
<accession>A0ABW6ADM7</accession>
<keyword evidence="3 8" id="KW-0732">Signal</keyword>
<dbReference type="Gene3D" id="2.60.120.200">
    <property type="match status" value="2"/>
</dbReference>
<evidence type="ECO:0000313" key="11">
    <source>
        <dbReference type="Proteomes" id="UP001597511"/>
    </source>
</evidence>
<keyword evidence="4" id="KW-0378">Hydrolase</keyword>
<keyword evidence="6" id="KW-0119">Carbohydrate metabolism</keyword>
<comment type="similarity">
    <text evidence="1">Belongs to the glycosyl hydrolase 43 family.</text>
</comment>
<dbReference type="InterPro" id="IPR023296">
    <property type="entry name" value="Glyco_hydro_beta-prop_sf"/>
</dbReference>
<name>A0ABW6ADM7_9BACT</name>
<proteinExistence type="inferred from homology"/>
<dbReference type="InterPro" id="IPR000421">
    <property type="entry name" value="FA58C"/>
</dbReference>
<dbReference type="Gene3D" id="2.115.10.20">
    <property type="entry name" value="Glycosyl hydrolase domain, family 43"/>
    <property type="match status" value="1"/>
</dbReference>
<dbReference type="Pfam" id="PF00754">
    <property type="entry name" value="F5_F8_type_C"/>
    <property type="match status" value="1"/>
</dbReference>
<keyword evidence="2" id="KW-0624">Polysaccharide degradation</keyword>
<evidence type="ECO:0000259" key="9">
    <source>
        <dbReference type="PROSITE" id="PS50022"/>
    </source>
</evidence>
<evidence type="ECO:0000256" key="1">
    <source>
        <dbReference type="ARBA" id="ARBA00009865"/>
    </source>
</evidence>
<dbReference type="InterPro" id="IPR008979">
    <property type="entry name" value="Galactose-bd-like_sf"/>
</dbReference>
<evidence type="ECO:0000313" key="10">
    <source>
        <dbReference type="EMBL" id="MFD2921833.1"/>
    </source>
</evidence>
<dbReference type="SUPFAM" id="SSF49899">
    <property type="entry name" value="Concanavalin A-like lectins/glucanases"/>
    <property type="match status" value="2"/>
</dbReference>
<dbReference type="Pfam" id="PF13385">
    <property type="entry name" value="Laminin_G_3"/>
    <property type="match status" value="1"/>
</dbReference>
<keyword evidence="2" id="KW-0858">Xylan degradation</keyword>
<evidence type="ECO:0000256" key="5">
    <source>
        <dbReference type="ARBA" id="ARBA00023157"/>
    </source>
</evidence>